<dbReference type="Proteomes" id="UP000019487">
    <property type="component" value="Unassembled WGS sequence"/>
</dbReference>
<accession>W9CEG9</accession>
<feature type="compositionally biased region" description="Low complexity" evidence="1">
    <location>
        <begin position="120"/>
        <end position="143"/>
    </location>
</feature>
<organism evidence="2 3">
    <name type="scientific">Sclerotinia borealis (strain F-4128)</name>
    <dbReference type="NCBI Taxonomy" id="1432307"/>
    <lineage>
        <taxon>Eukaryota</taxon>
        <taxon>Fungi</taxon>
        <taxon>Dikarya</taxon>
        <taxon>Ascomycota</taxon>
        <taxon>Pezizomycotina</taxon>
        <taxon>Leotiomycetes</taxon>
        <taxon>Helotiales</taxon>
        <taxon>Sclerotiniaceae</taxon>
        <taxon>Sclerotinia</taxon>
    </lineage>
</organism>
<dbReference type="EMBL" id="AYSA01000349">
    <property type="protein sequence ID" value="ESZ92935.1"/>
    <property type="molecule type" value="Genomic_DNA"/>
</dbReference>
<name>W9CEG9_SCLBF</name>
<comment type="caution">
    <text evidence="2">The sequence shown here is derived from an EMBL/GenBank/DDBJ whole genome shotgun (WGS) entry which is preliminary data.</text>
</comment>
<protein>
    <submittedName>
        <fullName evidence="2">Uncharacterized protein</fullName>
    </submittedName>
</protein>
<feature type="compositionally biased region" description="Basic and acidic residues" evidence="1">
    <location>
        <begin position="82"/>
        <end position="103"/>
    </location>
</feature>
<evidence type="ECO:0000313" key="3">
    <source>
        <dbReference type="Proteomes" id="UP000019487"/>
    </source>
</evidence>
<dbReference type="AlphaFoldDB" id="W9CEG9"/>
<feature type="compositionally biased region" description="Polar residues" evidence="1">
    <location>
        <begin position="12"/>
        <end position="23"/>
    </location>
</feature>
<feature type="region of interest" description="Disordered" evidence="1">
    <location>
        <begin position="1"/>
        <end position="216"/>
    </location>
</feature>
<feature type="compositionally biased region" description="Basic and acidic residues" evidence="1">
    <location>
        <begin position="47"/>
        <end position="68"/>
    </location>
</feature>
<evidence type="ECO:0000313" key="2">
    <source>
        <dbReference type="EMBL" id="ESZ92935.1"/>
    </source>
</evidence>
<dbReference type="HOGENOM" id="CLU_1099040_0_0_1"/>
<keyword evidence="3" id="KW-1185">Reference proteome</keyword>
<feature type="compositionally biased region" description="Polar residues" evidence="1">
    <location>
        <begin position="105"/>
        <end position="119"/>
    </location>
</feature>
<evidence type="ECO:0000256" key="1">
    <source>
        <dbReference type="SAM" id="MobiDB-lite"/>
    </source>
</evidence>
<feature type="compositionally biased region" description="Polar residues" evidence="1">
    <location>
        <begin position="35"/>
        <end position="46"/>
    </location>
</feature>
<feature type="compositionally biased region" description="Polar residues" evidence="1">
    <location>
        <begin position="178"/>
        <end position="192"/>
    </location>
</feature>
<reference evidence="2 3" key="1">
    <citation type="journal article" date="2014" name="Genome Announc.">
        <title>Draft genome sequence of Sclerotinia borealis, a psychrophilic plant pathogenic fungus.</title>
        <authorList>
            <person name="Mardanov A.V."/>
            <person name="Beletsky A.V."/>
            <person name="Kadnikov V.V."/>
            <person name="Ignatov A.N."/>
            <person name="Ravin N.V."/>
        </authorList>
    </citation>
    <scope>NUCLEOTIDE SEQUENCE [LARGE SCALE GENOMIC DNA]</scope>
    <source>
        <strain evidence="3">F-4157</strain>
    </source>
</reference>
<proteinExistence type="predicted"/>
<gene>
    <name evidence="2" type="ORF">SBOR_6654</name>
</gene>
<sequence>MSSSRNTREQNVKLTQDVHSQNGIKMKQEDDKANISLSTSVHSQNGVKKEEDNKANKANIKKEEDDKANISLSTPVHYQNGVKKEEDNKANKANIKKAEDDKANISLSSTPESSGPFSTPEQPSSSSGSPSASISPAIEAQSIKRNLHPTPPRTNAKVVDTASQTDEVRAAARPAPAKTNTKMGNKACQTNKVTKRSSAAAAPNPMYPPGGGELETAEDVRRRVWFAGTLGLKYNSKGMLVSKDSHSEGSKKK</sequence>
<feature type="compositionally biased region" description="Basic and acidic residues" evidence="1">
    <location>
        <begin position="1"/>
        <end position="11"/>
    </location>
</feature>